<organism evidence="2 3">
    <name type="scientific">Azospirillum doebereinerae</name>
    <dbReference type="NCBI Taxonomy" id="92933"/>
    <lineage>
        <taxon>Bacteria</taxon>
        <taxon>Pseudomonadati</taxon>
        <taxon>Pseudomonadota</taxon>
        <taxon>Alphaproteobacteria</taxon>
        <taxon>Rhodospirillales</taxon>
        <taxon>Azospirillaceae</taxon>
        <taxon>Azospirillum</taxon>
    </lineage>
</organism>
<evidence type="ECO:0000313" key="3">
    <source>
        <dbReference type="Proteomes" id="UP000280346"/>
    </source>
</evidence>
<dbReference type="InterPro" id="IPR038696">
    <property type="entry name" value="IalB_sf"/>
</dbReference>
<sequence length="198" mass="22146">MRARMRRWGLAVMLAGWAMPPAMAAEPLPAPPPGRDFLEYDEAVKSWKLYCRVWPADRRVECDLSARGVNDRGARLVWLRSTERWLDGLRFRADAEALDLSRPVRVWTGKALFRPEFPCKPFPFETNTCAVTDPATNRALVERMADAPEISVVGQSPTGAKTEIRFPMAGFKAALDRVEQLRASAGTPWMAPPPPPAE</sequence>
<reference evidence="2 3" key="1">
    <citation type="submission" date="2018-12" db="EMBL/GenBank/DDBJ databases">
        <authorList>
            <person name="Yang Y."/>
        </authorList>
    </citation>
    <scope>NUCLEOTIDE SEQUENCE [LARGE SCALE GENOMIC DNA]</scope>
    <source>
        <strain evidence="2 3">GSF71</strain>
    </source>
</reference>
<evidence type="ECO:0000256" key="1">
    <source>
        <dbReference type="SAM" id="SignalP"/>
    </source>
</evidence>
<proteinExistence type="predicted"/>
<dbReference type="Gene3D" id="2.60.40.1880">
    <property type="entry name" value="Invasion associated locus B (IalB) protein"/>
    <property type="match status" value="1"/>
</dbReference>
<evidence type="ECO:0000313" key="2">
    <source>
        <dbReference type="EMBL" id="RUQ75714.1"/>
    </source>
</evidence>
<keyword evidence="1" id="KW-0732">Signal</keyword>
<evidence type="ECO:0008006" key="4">
    <source>
        <dbReference type="Google" id="ProtNLM"/>
    </source>
</evidence>
<protein>
    <recommendedName>
        <fullName evidence="4">Invasion associated locus B family protein</fullName>
    </recommendedName>
</protein>
<dbReference type="Proteomes" id="UP000280346">
    <property type="component" value="Unassembled WGS sequence"/>
</dbReference>
<accession>A0A3S0XQX5</accession>
<keyword evidence="3" id="KW-1185">Reference proteome</keyword>
<dbReference type="EMBL" id="RZIJ01000001">
    <property type="protein sequence ID" value="RUQ75714.1"/>
    <property type="molecule type" value="Genomic_DNA"/>
</dbReference>
<feature type="signal peptide" evidence="1">
    <location>
        <begin position="1"/>
        <end position="24"/>
    </location>
</feature>
<gene>
    <name evidence="2" type="ORF">EJ913_00950</name>
</gene>
<comment type="caution">
    <text evidence="2">The sequence shown here is derived from an EMBL/GenBank/DDBJ whole genome shotgun (WGS) entry which is preliminary data.</text>
</comment>
<dbReference type="OrthoDB" id="7302223at2"/>
<feature type="chain" id="PRO_5018643000" description="Invasion associated locus B family protein" evidence="1">
    <location>
        <begin position="25"/>
        <end position="198"/>
    </location>
</feature>
<dbReference type="RefSeq" id="WP_126993951.1">
    <property type="nucleotide sequence ID" value="NZ_JBNPXW010000001.1"/>
</dbReference>
<name>A0A3S0XQX5_9PROT</name>
<dbReference type="AlphaFoldDB" id="A0A3S0XQX5"/>